<dbReference type="AlphaFoldDB" id="A0A096FLY7"/>
<evidence type="ECO:0000313" key="1">
    <source>
        <dbReference type="EMBL" id="KGH30788.1"/>
    </source>
</evidence>
<dbReference type="Proteomes" id="UP000029553">
    <property type="component" value="Unassembled WGS sequence"/>
</dbReference>
<reference evidence="1 2" key="1">
    <citation type="submission" date="2013-09" db="EMBL/GenBank/DDBJ databases">
        <title>High correlation between genotypes and phenotypes of environmental bacteria Comamonas testosteroni strains.</title>
        <authorList>
            <person name="Liu L."/>
            <person name="Zhu W."/>
            <person name="Xia X."/>
            <person name="Xu B."/>
            <person name="Luo M."/>
            <person name="Wang G."/>
        </authorList>
    </citation>
    <scope>NUCLEOTIDE SEQUENCE [LARGE SCALE GENOMIC DNA]</scope>
    <source>
        <strain evidence="1 2">JL40</strain>
    </source>
</reference>
<dbReference type="EMBL" id="AWOR01000037">
    <property type="protein sequence ID" value="KGH30788.1"/>
    <property type="molecule type" value="Genomic_DNA"/>
</dbReference>
<sequence length="98" mass="10676">MAQFHGPFFWEGQGMTKDEMTGDLFPESVPLPVEKAKAKRASRRVLMHVSDAGTSESGQYIAVMSCRRCGISTGWLSFDSVTDVKRGIACVDCNGATK</sequence>
<proteinExistence type="predicted"/>
<accession>A0A096FLY7</accession>
<evidence type="ECO:0000313" key="2">
    <source>
        <dbReference type="Proteomes" id="UP000029553"/>
    </source>
</evidence>
<gene>
    <name evidence="1" type="ORF">P353_07980</name>
</gene>
<comment type="caution">
    <text evidence="1">The sequence shown here is derived from an EMBL/GenBank/DDBJ whole genome shotgun (WGS) entry which is preliminary data.</text>
</comment>
<name>A0A096FLY7_COMTE</name>
<organism evidence="1 2">
    <name type="scientific">Comamonas testosteroni</name>
    <name type="common">Pseudomonas testosteroni</name>
    <dbReference type="NCBI Taxonomy" id="285"/>
    <lineage>
        <taxon>Bacteria</taxon>
        <taxon>Pseudomonadati</taxon>
        <taxon>Pseudomonadota</taxon>
        <taxon>Betaproteobacteria</taxon>
        <taxon>Burkholderiales</taxon>
        <taxon>Comamonadaceae</taxon>
        <taxon>Comamonas</taxon>
    </lineage>
</organism>
<protein>
    <submittedName>
        <fullName evidence="1">Uncharacterized protein</fullName>
    </submittedName>
</protein>